<comment type="caution">
    <text evidence="2">The sequence shown here is derived from an EMBL/GenBank/DDBJ whole genome shotgun (WGS) entry which is preliminary data.</text>
</comment>
<proteinExistence type="predicted"/>
<keyword evidence="1" id="KW-1133">Transmembrane helix</keyword>
<dbReference type="AlphaFoldDB" id="A0A834ICL4"/>
<keyword evidence="3" id="KW-1185">Reference proteome</keyword>
<keyword evidence="1" id="KW-0472">Membrane</keyword>
<feature type="non-terminal residue" evidence="2">
    <location>
        <position position="1"/>
    </location>
</feature>
<feature type="transmembrane region" description="Helical" evidence="1">
    <location>
        <begin position="45"/>
        <end position="63"/>
    </location>
</feature>
<protein>
    <submittedName>
        <fullName evidence="2">Uncharacterized protein</fullName>
    </submittedName>
</protein>
<dbReference type="EMBL" id="JAACXV010003190">
    <property type="protein sequence ID" value="KAF7277264.1"/>
    <property type="molecule type" value="Genomic_DNA"/>
</dbReference>
<keyword evidence="1" id="KW-0812">Transmembrane</keyword>
<organism evidence="2 3">
    <name type="scientific">Rhynchophorus ferrugineus</name>
    <name type="common">Red palm weevil</name>
    <name type="synonym">Curculio ferrugineus</name>
    <dbReference type="NCBI Taxonomy" id="354439"/>
    <lineage>
        <taxon>Eukaryota</taxon>
        <taxon>Metazoa</taxon>
        <taxon>Ecdysozoa</taxon>
        <taxon>Arthropoda</taxon>
        <taxon>Hexapoda</taxon>
        <taxon>Insecta</taxon>
        <taxon>Pterygota</taxon>
        <taxon>Neoptera</taxon>
        <taxon>Endopterygota</taxon>
        <taxon>Coleoptera</taxon>
        <taxon>Polyphaga</taxon>
        <taxon>Cucujiformia</taxon>
        <taxon>Curculionidae</taxon>
        <taxon>Dryophthorinae</taxon>
        <taxon>Rhynchophorus</taxon>
    </lineage>
</organism>
<evidence type="ECO:0000313" key="3">
    <source>
        <dbReference type="Proteomes" id="UP000625711"/>
    </source>
</evidence>
<sequence>NKSGDSRRMVDITRDKPIKVAVRVVVPVRDHPKVSLIALCFPEKLISTIFLSCLMVGLLISYSN</sequence>
<name>A0A834ICL4_RHYFE</name>
<evidence type="ECO:0000313" key="2">
    <source>
        <dbReference type="EMBL" id="KAF7277264.1"/>
    </source>
</evidence>
<reference evidence="2" key="1">
    <citation type="submission" date="2020-08" db="EMBL/GenBank/DDBJ databases">
        <title>Genome sequencing and assembly of the red palm weevil Rhynchophorus ferrugineus.</title>
        <authorList>
            <person name="Dias G.B."/>
            <person name="Bergman C.M."/>
            <person name="Manee M."/>
        </authorList>
    </citation>
    <scope>NUCLEOTIDE SEQUENCE</scope>
    <source>
        <strain evidence="2">AA-2017</strain>
        <tissue evidence="2">Whole larva</tissue>
    </source>
</reference>
<accession>A0A834ICL4</accession>
<dbReference type="Proteomes" id="UP000625711">
    <property type="component" value="Unassembled WGS sequence"/>
</dbReference>
<gene>
    <name evidence="2" type="ORF">GWI33_008892</name>
</gene>
<evidence type="ECO:0000256" key="1">
    <source>
        <dbReference type="SAM" id="Phobius"/>
    </source>
</evidence>